<protein>
    <recommendedName>
        <fullName evidence="3">DUF268 domain-containing protein</fullName>
    </recommendedName>
</protein>
<evidence type="ECO:0000313" key="2">
    <source>
        <dbReference type="Proteomes" id="UP000011626"/>
    </source>
</evidence>
<dbReference type="SUPFAM" id="SSF53335">
    <property type="entry name" value="S-adenosyl-L-methionine-dependent methyltransferases"/>
    <property type="match status" value="1"/>
</dbReference>
<proteinExistence type="predicted"/>
<dbReference type="Proteomes" id="UP000011626">
    <property type="component" value="Unassembled WGS sequence"/>
</dbReference>
<sequence length="198" mass="22546">MLTHIDQGAGTASGHYFHQDLWAAKRIRKENPEEHYDIGSKIDGFVSHLLVFRDVTVIDIRSLDSNVQGLEFIQDDATKLDQFEDNSVESISSLHAAEHFGLGRYGDPIDPEGHTKFMDSIQRVLQKNGKLYFSVPVGQERVEFNAHRVLSPYTVLDQFEELELERLDGVIDGEFVKSPSPEELEKQEYACGLFEFTK</sequence>
<dbReference type="Pfam" id="PF03269">
    <property type="entry name" value="DUF268"/>
    <property type="match status" value="1"/>
</dbReference>
<keyword evidence="2" id="KW-1185">Reference proteome</keyword>
<dbReference type="AlphaFoldDB" id="M0D523"/>
<dbReference type="Gene3D" id="3.40.50.150">
    <property type="entry name" value="Vaccinia Virus protein VP39"/>
    <property type="match status" value="1"/>
</dbReference>
<dbReference type="InterPro" id="IPR004951">
    <property type="entry name" value="DUF268_CAE_spp"/>
</dbReference>
<dbReference type="eggNOG" id="arCOG01773">
    <property type="taxonomic scope" value="Archaea"/>
</dbReference>
<evidence type="ECO:0008006" key="3">
    <source>
        <dbReference type="Google" id="ProtNLM"/>
    </source>
</evidence>
<dbReference type="EMBL" id="AOIU01000003">
    <property type="protein sequence ID" value="ELZ30581.1"/>
    <property type="molecule type" value="Genomic_DNA"/>
</dbReference>
<organism evidence="1 2">
    <name type="scientific">Halosimplex carlsbadense 2-9-1</name>
    <dbReference type="NCBI Taxonomy" id="797114"/>
    <lineage>
        <taxon>Archaea</taxon>
        <taxon>Methanobacteriati</taxon>
        <taxon>Methanobacteriota</taxon>
        <taxon>Stenosarchaea group</taxon>
        <taxon>Halobacteria</taxon>
        <taxon>Halobacteriales</taxon>
        <taxon>Haloarculaceae</taxon>
        <taxon>Halosimplex</taxon>
    </lineage>
</organism>
<evidence type="ECO:0000313" key="1">
    <source>
        <dbReference type="EMBL" id="ELZ30581.1"/>
    </source>
</evidence>
<gene>
    <name evidence="1" type="ORF">C475_00525</name>
</gene>
<reference evidence="1 2" key="1">
    <citation type="journal article" date="2014" name="PLoS Genet.">
        <title>Phylogenetically driven sequencing of extremely halophilic archaea reveals strategies for static and dynamic osmo-response.</title>
        <authorList>
            <person name="Becker E.A."/>
            <person name="Seitzer P.M."/>
            <person name="Tritt A."/>
            <person name="Larsen D."/>
            <person name="Krusor M."/>
            <person name="Yao A.I."/>
            <person name="Wu D."/>
            <person name="Madern D."/>
            <person name="Eisen J.A."/>
            <person name="Darling A.E."/>
            <person name="Facciotti M.T."/>
        </authorList>
    </citation>
    <scope>NUCLEOTIDE SEQUENCE [LARGE SCALE GENOMIC DNA]</scope>
    <source>
        <strain evidence="1 2">2-9-1</strain>
    </source>
</reference>
<comment type="caution">
    <text evidence="1">The sequence shown here is derived from an EMBL/GenBank/DDBJ whole genome shotgun (WGS) entry which is preliminary data.</text>
</comment>
<name>M0D523_9EURY</name>
<dbReference type="InterPro" id="IPR029063">
    <property type="entry name" value="SAM-dependent_MTases_sf"/>
</dbReference>
<accession>M0D523</accession>
<dbReference type="STRING" id="797114.C475_00525"/>